<dbReference type="InterPro" id="IPR007862">
    <property type="entry name" value="Adenylate_kinase_lid-dom"/>
</dbReference>
<feature type="binding site" evidence="7">
    <location>
        <begin position="62"/>
        <end position="64"/>
    </location>
    <ligand>
        <name>AMP</name>
        <dbReference type="ChEBI" id="CHEBI:456215"/>
    </ligand>
</feature>
<keyword evidence="10" id="KW-1185">Reference proteome</keyword>
<feature type="binding site" evidence="7">
    <location>
        <position position="159"/>
    </location>
    <ligand>
        <name>AMP</name>
        <dbReference type="ChEBI" id="CHEBI:456215"/>
    </ligand>
</feature>
<comment type="similarity">
    <text evidence="7">Belongs to the adenylate kinase family. AK3 subfamily.</text>
</comment>
<dbReference type="GO" id="GO:0005759">
    <property type="term" value="C:mitochondrial matrix"/>
    <property type="evidence" value="ECO:0007669"/>
    <property type="project" value="UniProtKB-SubCell"/>
</dbReference>
<comment type="caution">
    <text evidence="7">Lacks conserved residue(s) required for the propagation of feature annotation.</text>
</comment>
<feature type="binding site" evidence="7">
    <location>
        <position position="36"/>
    </location>
    <ligand>
        <name>AMP</name>
        <dbReference type="ChEBI" id="CHEBI:456215"/>
    </ligand>
</feature>
<keyword evidence="5 7" id="KW-0496">Mitochondrion</keyword>
<dbReference type="GO" id="GO:0046041">
    <property type="term" value="P:ITP metabolic process"/>
    <property type="evidence" value="ECO:0007669"/>
    <property type="project" value="UniProtKB-UniRule"/>
</dbReference>
<feature type="binding site" evidence="7">
    <location>
        <position position="41"/>
    </location>
    <ligand>
        <name>AMP</name>
        <dbReference type="ChEBI" id="CHEBI:456215"/>
    </ligand>
</feature>
<proteinExistence type="inferred from homology"/>
<dbReference type="Pfam" id="PF05191">
    <property type="entry name" value="ADK_lid"/>
    <property type="match status" value="1"/>
</dbReference>
<dbReference type="InterPro" id="IPR036193">
    <property type="entry name" value="ADK_active_lid_dom_sf"/>
</dbReference>
<dbReference type="Gene3D" id="3.40.50.300">
    <property type="entry name" value="P-loop containing nucleotide triphosphate hydrolases"/>
    <property type="match status" value="1"/>
</dbReference>
<evidence type="ECO:0000259" key="8">
    <source>
        <dbReference type="Pfam" id="PF05191"/>
    </source>
</evidence>
<dbReference type="PROSITE" id="PS00113">
    <property type="entry name" value="ADENYLATE_KINASE"/>
    <property type="match status" value="1"/>
</dbReference>
<dbReference type="GO" id="GO:0004017">
    <property type="term" value="F:AMP kinase activity"/>
    <property type="evidence" value="ECO:0007669"/>
    <property type="project" value="InterPro"/>
</dbReference>
<dbReference type="GO" id="GO:0006172">
    <property type="term" value="P:ADP biosynthetic process"/>
    <property type="evidence" value="ECO:0007669"/>
    <property type="project" value="UniProtKB-UniRule"/>
</dbReference>
<feature type="binding site" evidence="7">
    <location>
        <begin position="89"/>
        <end position="92"/>
    </location>
    <ligand>
        <name>AMP</name>
        <dbReference type="ChEBI" id="CHEBI:456215"/>
    </ligand>
</feature>
<dbReference type="FunFam" id="3.40.50.300:FF:000106">
    <property type="entry name" value="Adenylate kinase mitochondrial"/>
    <property type="match status" value="1"/>
</dbReference>
<feature type="binding site" evidence="7">
    <location>
        <position position="170"/>
    </location>
    <ligand>
        <name>AMP</name>
        <dbReference type="ChEBI" id="CHEBI:456215"/>
    </ligand>
</feature>
<feature type="region of interest" description="NMPbind" evidence="7">
    <location>
        <begin position="35"/>
        <end position="64"/>
    </location>
</feature>
<comment type="subunit">
    <text evidence="7">Monomer.</text>
</comment>
<dbReference type="AlphaFoldDB" id="A0AAV8X0L1"/>
<evidence type="ECO:0000256" key="5">
    <source>
        <dbReference type="ARBA" id="ARBA00023128"/>
    </source>
</evidence>
<evidence type="ECO:0000313" key="10">
    <source>
        <dbReference type="Proteomes" id="UP001162156"/>
    </source>
</evidence>
<dbReference type="InterPro" id="IPR027417">
    <property type="entry name" value="P-loop_NTPase"/>
</dbReference>
<dbReference type="InterPro" id="IPR033690">
    <property type="entry name" value="Adenylat_kinase_CS"/>
</dbReference>
<comment type="domain">
    <text evidence="7">Consists of three domains, a large central CORE domain and two small peripheral domains, NMPbind and LID, which undergo movements during catalysis. The LID domain closes over the site of phosphoryl transfer upon GTP binding. Assembling and dissambling the active center during each catalytic cycle provides an effective means to prevent GTP hydrolysis.</text>
</comment>
<keyword evidence="2 7" id="KW-0808">Transferase</keyword>
<feature type="binding site" evidence="7">
    <location>
        <begin position="135"/>
        <end position="136"/>
    </location>
    <ligand>
        <name>GTP</name>
        <dbReference type="ChEBI" id="CHEBI:37565"/>
    </ligand>
</feature>
<evidence type="ECO:0000256" key="3">
    <source>
        <dbReference type="ARBA" id="ARBA00022741"/>
    </source>
</evidence>
<protein>
    <recommendedName>
        <fullName evidence="7">GTP:AMP phosphotransferase, mitochondrial</fullName>
        <ecNumber evidence="7">2.7.4.10</ecNumber>
    </recommendedName>
    <alternativeName>
        <fullName evidence="7">Adenylate kinase 3</fullName>
        <shortName evidence="7">AK 3</shortName>
    </alternativeName>
</protein>
<reference evidence="9" key="1">
    <citation type="journal article" date="2023" name="Insect Mol. Biol.">
        <title>Genome sequencing provides insights into the evolution of gene families encoding plant cell wall-degrading enzymes in longhorned beetles.</title>
        <authorList>
            <person name="Shin N.R."/>
            <person name="Okamura Y."/>
            <person name="Kirsch R."/>
            <person name="Pauchet Y."/>
        </authorList>
    </citation>
    <scope>NUCLEOTIDE SEQUENCE</scope>
    <source>
        <strain evidence="9">RBIC_L_NR</strain>
    </source>
</reference>
<evidence type="ECO:0000313" key="9">
    <source>
        <dbReference type="EMBL" id="KAJ8932238.1"/>
    </source>
</evidence>
<dbReference type="InterPro" id="IPR000850">
    <property type="entry name" value="Adenylat/UMP-CMP_kin"/>
</dbReference>
<dbReference type="InterPro" id="IPR028586">
    <property type="entry name" value="AK3/Ak4_mitochondrial"/>
</dbReference>
<accession>A0AAV8X0L1</accession>
<evidence type="ECO:0000256" key="6">
    <source>
        <dbReference type="ARBA" id="ARBA00023134"/>
    </source>
</evidence>
<evidence type="ECO:0000256" key="2">
    <source>
        <dbReference type="ARBA" id="ARBA00022679"/>
    </source>
</evidence>
<dbReference type="PANTHER" id="PTHR23359">
    <property type="entry name" value="NUCLEOTIDE KINASE"/>
    <property type="match status" value="1"/>
</dbReference>
<dbReference type="NCBIfam" id="TIGR01351">
    <property type="entry name" value="adk"/>
    <property type="match status" value="1"/>
</dbReference>
<dbReference type="GO" id="GO:0046899">
    <property type="term" value="F:nucleoside triphosphate adenylate kinase activity"/>
    <property type="evidence" value="ECO:0007669"/>
    <property type="project" value="UniProtKB-UniRule"/>
</dbReference>
<dbReference type="CDD" id="cd01428">
    <property type="entry name" value="ADK"/>
    <property type="match status" value="1"/>
</dbReference>
<feature type="domain" description="Adenylate kinase active site lid" evidence="8">
    <location>
        <begin position="126"/>
        <end position="161"/>
    </location>
</feature>
<comment type="catalytic activity">
    <reaction evidence="7">
        <text>a ribonucleoside 5'-triphosphate + AMP = a ribonucleoside 5'-diphosphate + ADP</text>
        <dbReference type="Rhea" id="RHEA:13749"/>
        <dbReference type="ChEBI" id="CHEBI:57930"/>
        <dbReference type="ChEBI" id="CHEBI:61557"/>
        <dbReference type="ChEBI" id="CHEBI:456215"/>
        <dbReference type="ChEBI" id="CHEBI:456216"/>
        <dbReference type="EC" id="2.7.4.10"/>
    </reaction>
</comment>
<feature type="binding site" evidence="7">
    <location>
        <position position="96"/>
    </location>
    <ligand>
        <name>AMP</name>
        <dbReference type="ChEBI" id="CHEBI:456215"/>
    </ligand>
</feature>
<dbReference type="SUPFAM" id="SSF57774">
    <property type="entry name" value="Microbial and mitochondrial ADK, insert 'zinc finger' domain"/>
    <property type="match status" value="1"/>
</dbReference>
<dbReference type="HAMAP" id="MF_00235">
    <property type="entry name" value="Adenylate_kinase_Adk"/>
    <property type="match status" value="1"/>
</dbReference>
<feature type="region of interest" description="LID" evidence="7">
    <location>
        <begin position="125"/>
        <end position="162"/>
    </location>
</feature>
<comment type="caution">
    <text evidence="9">The sequence shown here is derived from an EMBL/GenBank/DDBJ whole genome shotgun (WGS) entry which is preliminary data.</text>
</comment>
<evidence type="ECO:0000256" key="1">
    <source>
        <dbReference type="ARBA" id="ARBA00004305"/>
    </source>
</evidence>
<dbReference type="GO" id="GO:0046039">
    <property type="term" value="P:GTP metabolic process"/>
    <property type="evidence" value="ECO:0007669"/>
    <property type="project" value="UniProtKB-UniRule"/>
</dbReference>
<name>A0AAV8X0L1_9CUCU</name>
<keyword evidence="4 7" id="KW-0418">Kinase</keyword>
<keyword evidence="6 7" id="KW-0342">GTP-binding</keyword>
<sequence length="225" mass="25356">MAAKLFKSVILGAPASGKGTISGRIVKNFNLAHISSGDKLRQQIQEKTPIGVEAQKYILAGKLVPDGTMIKFISSELRKVSNQSWLLDGFPRTLAQAEALWEIEKMDLVINLQVPYEVIIARVKGRWIHLPSGRVYNEDFNAPKVPGKDDITGEPLVQREDDKPEVVLKRLEQYGRMAGPLITYYEGKGILRTFIGERTDEIWPKVLECLETYIPRHKISQKSSQ</sequence>
<dbReference type="GO" id="GO:0046033">
    <property type="term" value="P:AMP metabolic process"/>
    <property type="evidence" value="ECO:0007669"/>
    <property type="project" value="UniProtKB-UniRule"/>
</dbReference>
<dbReference type="Proteomes" id="UP001162156">
    <property type="component" value="Unassembled WGS sequence"/>
</dbReference>
<feature type="binding site" evidence="7">
    <location>
        <position position="126"/>
    </location>
    <ligand>
        <name>GTP</name>
        <dbReference type="ChEBI" id="CHEBI:37565"/>
    </ligand>
</feature>
<organism evidence="9 10">
    <name type="scientific">Rhamnusium bicolor</name>
    <dbReference type="NCBI Taxonomy" id="1586634"/>
    <lineage>
        <taxon>Eukaryota</taxon>
        <taxon>Metazoa</taxon>
        <taxon>Ecdysozoa</taxon>
        <taxon>Arthropoda</taxon>
        <taxon>Hexapoda</taxon>
        <taxon>Insecta</taxon>
        <taxon>Pterygota</taxon>
        <taxon>Neoptera</taxon>
        <taxon>Endopterygota</taxon>
        <taxon>Coleoptera</taxon>
        <taxon>Polyphaga</taxon>
        <taxon>Cucujiformia</taxon>
        <taxon>Chrysomeloidea</taxon>
        <taxon>Cerambycidae</taxon>
        <taxon>Lepturinae</taxon>
        <taxon>Rhagiini</taxon>
        <taxon>Rhamnusium</taxon>
    </lineage>
</organism>
<dbReference type="GO" id="GO:0005525">
    <property type="term" value="F:GTP binding"/>
    <property type="evidence" value="ECO:0007669"/>
    <property type="project" value="UniProtKB-KW"/>
</dbReference>
<dbReference type="GO" id="GO:0005524">
    <property type="term" value="F:ATP binding"/>
    <property type="evidence" value="ECO:0007669"/>
    <property type="project" value="InterPro"/>
</dbReference>
<comment type="function">
    <text evidence="7">Involved in maintaining the homeostasis of cellular nucleotides by catalyzing the interconversion of nucleoside phosphates. Has GTP:AMP phosphotransferase and ITP:AMP phosphotransferase activities.</text>
</comment>
<dbReference type="SUPFAM" id="SSF52540">
    <property type="entry name" value="P-loop containing nucleoside triphosphate hydrolases"/>
    <property type="match status" value="1"/>
</dbReference>
<feature type="binding site" evidence="7">
    <location>
        <position position="199"/>
    </location>
    <ligand>
        <name>GTP</name>
        <dbReference type="ChEBI" id="CHEBI:37565"/>
    </ligand>
</feature>
<evidence type="ECO:0000256" key="7">
    <source>
        <dbReference type="HAMAP-Rule" id="MF_03169"/>
    </source>
</evidence>
<dbReference type="InterPro" id="IPR006259">
    <property type="entry name" value="Adenyl_kin_sub"/>
</dbReference>
<keyword evidence="3 7" id="KW-0547">Nucleotide-binding</keyword>
<dbReference type="HAMAP" id="MF_03169">
    <property type="entry name" value="Adenylate_kinase_AK3"/>
    <property type="match status" value="1"/>
</dbReference>
<dbReference type="EC" id="2.7.4.10" evidence="7"/>
<dbReference type="PRINTS" id="PR00094">
    <property type="entry name" value="ADENYLTKNASE"/>
</dbReference>
<gene>
    <name evidence="7" type="primary">Adk3</name>
    <name evidence="9" type="ORF">NQ314_014813</name>
</gene>
<dbReference type="Pfam" id="PF00406">
    <property type="entry name" value="ADK"/>
    <property type="match status" value="1"/>
</dbReference>
<dbReference type="EMBL" id="JANEYF010004078">
    <property type="protein sequence ID" value="KAJ8932238.1"/>
    <property type="molecule type" value="Genomic_DNA"/>
</dbReference>
<comment type="subcellular location">
    <subcellularLocation>
        <location evidence="1 7">Mitochondrion matrix</location>
    </subcellularLocation>
</comment>
<evidence type="ECO:0000256" key="4">
    <source>
        <dbReference type="ARBA" id="ARBA00022777"/>
    </source>
</evidence>